<evidence type="ECO:0000256" key="1">
    <source>
        <dbReference type="SAM" id="MobiDB-lite"/>
    </source>
</evidence>
<keyword evidence="2" id="KW-1133">Transmembrane helix</keyword>
<reference evidence="3 4" key="1">
    <citation type="submission" date="2024-04" db="EMBL/GenBank/DDBJ databases">
        <title>Phyllosticta paracitricarpa is synonymous to the EU quarantine fungus P. citricarpa based on phylogenomic analyses.</title>
        <authorList>
            <consortium name="Lawrence Berkeley National Laboratory"/>
            <person name="Van Ingen-Buijs V.A."/>
            <person name="Van Westerhoven A.C."/>
            <person name="Haridas S."/>
            <person name="Skiadas P."/>
            <person name="Martin F."/>
            <person name="Groenewald J.Z."/>
            <person name="Crous P.W."/>
            <person name="Seidl M.F."/>
        </authorList>
    </citation>
    <scope>NUCLEOTIDE SEQUENCE [LARGE SCALE GENOMIC DNA]</scope>
    <source>
        <strain evidence="3 4">CBS 122670</strain>
    </source>
</reference>
<dbReference type="EMBL" id="JBBPDW010000001">
    <property type="protein sequence ID" value="KAK7557078.1"/>
    <property type="molecule type" value="Genomic_DNA"/>
</dbReference>
<comment type="caution">
    <text evidence="3">The sequence shown here is derived from an EMBL/GenBank/DDBJ whole genome shotgun (WGS) entry which is preliminary data.</text>
</comment>
<keyword evidence="2" id="KW-0812">Transmembrane</keyword>
<feature type="region of interest" description="Disordered" evidence="1">
    <location>
        <begin position="194"/>
        <end position="222"/>
    </location>
</feature>
<evidence type="ECO:0000256" key="2">
    <source>
        <dbReference type="SAM" id="Phobius"/>
    </source>
</evidence>
<sequence length="281" mass="31167">MVGRGSASICCGVVMWKRRRWYGAFGLNVGFTLPFLFFFLPISWHRVIHDASVGRNGFMDGKTWNAISAKRQTLRKTRPAMRDGTGTTGQRDGMGGWVECVERVAHPPFILPSKRTSRALLRCGCRMGGWVQWGNTHRCGGAWHVVCASQQATTKQGGRADFQMMGPRCVATKEKHLHRTVLSDRRFLTCRRKAQRTDQTKTPPGAVDNRTGRWTSGQEGGEVDSKLATFKVAAATNQGVPLHQQRQASARLDLTTCHAMPCHSLADTDEESFLSTFEVAG</sequence>
<protein>
    <submittedName>
        <fullName evidence="3">Uncharacterized protein</fullName>
    </submittedName>
</protein>
<evidence type="ECO:0000313" key="4">
    <source>
        <dbReference type="Proteomes" id="UP001365128"/>
    </source>
</evidence>
<evidence type="ECO:0000313" key="3">
    <source>
        <dbReference type="EMBL" id="KAK7557078.1"/>
    </source>
</evidence>
<proteinExistence type="predicted"/>
<dbReference type="Proteomes" id="UP001365128">
    <property type="component" value="Unassembled WGS sequence"/>
</dbReference>
<feature type="transmembrane region" description="Helical" evidence="2">
    <location>
        <begin position="21"/>
        <end position="44"/>
    </location>
</feature>
<gene>
    <name evidence="3" type="ORF">IWX46DRAFT_654767</name>
</gene>
<name>A0ABR1MRL4_9PEZI</name>
<organism evidence="3 4">
    <name type="scientific">Phyllosticta citricarpa</name>
    <dbReference type="NCBI Taxonomy" id="55181"/>
    <lineage>
        <taxon>Eukaryota</taxon>
        <taxon>Fungi</taxon>
        <taxon>Dikarya</taxon>
        <taxon>Ascomycota</taxon>
        <taxon>Pezizomycotina</taxon>
        <taxon>Dothideomycetes</taxon>
        <taxon>Dothideomycetes incertae sedis</taxon>
        <taxon>Botryosphaeriales</taxon>
        <taxon>Phyllostictaceae</taxon>
        <taxon>Phyllosticta</taxon>
    </lineage>
</organism>
<accession>A0ABR1MRL4</accession>
<keyword evidence="4" id="KW-1185">Reference proteome</keyword>
<keyword evidence="2" id="KW-0472">Membrane</keyword>